<evidence type="ECO:0000313" key="1">
    <source>
        <dbReference type="EMBL" id="CAF4450640.1"/>
    </source>
</evidence>
<name>A0A820SHK6_9BILA</name>
<dbReference type="Proteomes" id="UP000663868">
    <property type="component" value="Unassembled WGS sequence"/>
</dbReference>
<protein>
    <submittedName>
        <fullName evidence="1">Uncharacterized protein</fullName>
    </submittedName>
</protein>
<sequence length="25" mass="3076">MTSYFQPKLYLDTDLTYHLREPSTR</sequence>
<evidence type="ECO:0000313" key="2">
    <source>
        <dbReference type="Proteomes" id="UP000663868"/>
    </source>
</evidence>
<dbReference type="EMBL" id="CAJOBB010031432">
    <property type="protein sequence ID" value="CAF4450640.1"/>
    <property type="molecule type" value="Genomic_DNA"/>
</dbReference>
<comment type="caution">
    <text evidence="1">The sequence shown here is derived from an EMBL/GenBank/DDBJ whole genome shotgun (WGS) entry which is preliminary data.</text>
</comment>
<organism evidence="1 2">
    <name type="scientific">Adineta steineri</name>
    <dbReference type="NCBI Taxonomy" id="433720"/>
    <lineage>
        <taxon>Eukaryota</taxon>
        <taxon>Metazoa</taxon>
        <taxon>Spiralia</taxon>
        <taxon>Gnathifera</taxon>
        <taxon>Rotifera</taxon>
        <taxon>Eurotatoria</taxon>
        <taxon>Bdelloidea</taxon>
        <taxon>Adinetida</taxon>
        <taxon>Adinetidae</taxon>
        <taxon>Adineta</taxon>
    </lineage>
</organism>
<gene>
    <name evidence="1" type="ORF">KXQ929_LOCUS53929</name>
</gene>
<feature type="non-terminal residue" evidence="1">
    <location>
        <position position="25"/>
    </location>
</feature>
<accession>A0A820SHK6</accession>
<dbReference type="AlphaFoldDB" id="A0A820SHK6"/>
<proteinExistence type="predicted"/>
<reference evidence="1" key="1">
    <citation type="submission" date="2021-02" db="EMBL/GenBank/DDBJ databases">
        <authorList>
            <person name="Nowell W R."/>
        </authorList>
    </citation>
    <scope>NUCLEOTIDE SEQUENCE</scope>
</reference>